<proteinExistence type="inferred from homology"/>
<feature type="binding site" evidence="15">
    <location>
        <begin position="123"/>
        <end position="125"/>
    </location>
    <ligand>
        <name>thiamine diphosphate</name>
        <dbReference type="ChEBI" id="CHEBI:58937"/>
    </ligand>
</feature>
<evidence type="ECO:0000313" key="21">
    <source>
        <dbReference type="Proteomes" id="UP000583127"/>
    </source>
</evidence>
<dbReference type="InterPro" id="IPR009014">
    <property type="entry name" value="Transketo_C/PFOR_II"/>
</dbReference>
<dbReference type="RefSeq" id="WP_169496718.1">
    <property type="nucleotide sequence ID" value="NZ_JABBFZ010000002.1"/>
</dbReference>
<feature type="domain" description="Transketolase-like pyrimidine-binding" evidence="19">
    <location>
        <begin position="363"/>
        <end position="542"/>
    </location>
</feature>
<dbReference type="InterPro" id="IPR005475">
    <property type="entry name" value="Transketolase-like_Pyr-bd"/>
</dbReference>
<feature type="binding site" evidence="15">
    <location>
        <position position="269"/>
    </location>
    <ligand>
        <name>thiamine diphosphate</name>
        <dbReference type="ChEBI" id="CHEBI:58937"/>
    </ligand>
</feature>
<evidence type="ECO:0000256" key="18">
    <source>
        <dbReference type="RuleBase" id="RU004996"/>
    </source>
</evidence>
<feature type="binding site" evidence="14">
    <location>
        <position position="537"/>
    </location>
    <ligand>
        <name>substrate</name>
    </ligand>
</feature>
<dbReference type="Pfam" id="PF00456">
    <property type="entry name" value="Transketolase_N"/>
    <property type="match status" value="1"/>
</dbReference>
<feature type="binding site" evidence="14">
    <location>
        <position position="35"/>
    </location>
    <ligand>
        <name>substrate</name>
    </ligand>
</feature>
<dbReference type="PROSITE" id="PS00801">
    <property type="entry name" value="TRANSKETOLASE_1"/>
    <property type="match status" value="1"/>
</dbReference>
<evidence type="ECO:0000256" key="4">
    <source>
        <dbReference type="ARBA" id="ARBA00011738"/>
    </source>
</evidence>
<evidence type="ECO:0000256" key="14">
    <source>
        <dbReference type="PIRSR" id="PIRSR605478-2"/>
    </source>
</evidence>
<dbReference type="PANTHER" id="PTHR43522">
    <property type="entry name" value="TRANSKETOLASE"/>
    <property type="match status" value="1"/>
</dbReference>
<dbReference type="GO" id="GO:0004802">
    <property type="term" value="F:transketolase activity"/>
    <property type="evidence" value="ECO:0007669"/>
    <property type="project" value="UniProtKB-UniRule"/>
</dbReference>
<dbReference type="PANTHER" id="PTHR43522:SF2">
    <property type="entry name" value="TRANSKETOLASE 1-RELATED"/>
    <property type="match status" value="1"/>
</dbReference>
<feature type="binding site" evidence="15">
    <location>
        <position position="455"/>
    </location>
    <ligand>
        <name>thiamine diphosphate</name>
        <dbReference type="ChEBI" id="CHEBI:58937"/>
    </ligand>
</feature>
<dbReference type="InterPro" id="IPR029061">
    <property type="entry name" value="THDP-binding"/>
</dbReference>
<feature type="binding site" evidence="14">
    <location>
        <position position="487"/>
    </location>
    <ligand>
        <name>substrate</name>
    </ligand>
</feature>
<dbReference type="InterPro" id="IPR049557">
    <property type="entry name" value="Transketolase_CS"/>
</dbReference>
<comment type="subunit">
    <text evidence="4 18">Homodimer.</text>
</comment>
<dbReference type="GO" id="GO:0009052">
    <property type="term" value="P:pentose-phosphate shunt, non-oxidative branch"/>
    <property type="evidence" value="ECO:0007669"/>
    <property type="project" value="UniProtKB-ARBA"/>
</dbReference>
<comment type="caution">
    <text evidence="20">The sequence shown here is derived from an EMBL/GenBank/DDBJ whole genome shotgun (WGS) entry which is preliminary data.</text>
</comment>
<evidence type="ECO:0000256" key="12">
    <source>
        <dbReference type="NCBIfam" id="TIGR00232"/>
    </source>
</evidence>
<evidence type="ECO:0000256" key="10">
    <source>
        <dbReference type="ARBA" id="ARBA00023052"/>
    </source>
</evidence>
<evidence type="ECO:0000256" key="1">
    <source>
        <dbReference type="ARBA" id="ARBA00001913"/>
    </source>
</evidence>
<evidence type="ECO:0000256" key="13">
    <source>
        <dbReference type="PIRSR" id="PIRSR605478-1"/>
    </source>
</evidence>
<feature type="site" description="Important for catalytic activity" evidence="17">
    <location>
        <position position="35"/>
    </location>
</feature>
<dbReference type="EC" id="2.2.1.1" evidence="5 12"/>
<comment type="cofactor">
    <cofactor evidence="2">
        <name>Co(2+)</name>
        <dbReference type="ChEBI" id="CHEBI:48828"/>
    </cofactor>
</comment>
<evidence type="ECO:0000259" key="19">
    <source>
        <dbReference type="SMART" id="SM00861"/>
    </source>
</evidence>
<dbReference type="FunFam" id="3.40.50.920:FF:000003">
    <property type="entry name" value="Transketolase"/>
    <property type="match status" value="1"/>
</dbReference>
<dbReference type="FunFam" id="3.40.50.970:FF:000003">
    <property type="entry name" value="Transketolase"/>
    <property type="match status" value="1"/>
</dbReference>
<evidence type="ECO:0000256" key="9">
    <source>
        <dbReference type="ARBA" id="ARBA00022842"/>
    </source>
</evidence>
<evidence type="ECO:0000256" key="2">
    <source>
        <dbReference type="ARBA" id="ARBA00001941"/>
    </source>
</evidence>
<dbReference type="Proteomes" id="UP000583127">
    <property type="component" value="Unassembled WGS sequence"/>
</dbReference>
<dbReference type="Gene3D" id="3.40.50.970">
    <property type="match status" value="2"/>
</dbReference>
<dbReference type="CDD" id="cd07033">
    <property type="entry name" value="TPP_PYR_DXS_TK_like"/>
    <property type="match status" value="1"/>
</dbReference>
<comment type="similarity">
    <text evidence="3 18">Belongs to the transketolase family.</text>
</comment>
<dbReference type="InterPro" id="IPR055152">
    <property type="entry name" value="Transketolase-like_C_2"/>
</dbReference>
<dbReference type="GO" id="GO:0046872">
    <property type="term" value="F:metal ion binding"/>
    <property type="evidence" value="ECO:0007669"/>
    <property type="project" value="UniProtKB-KW"/>
</dbReference>
<keyword evidence="10 15" id="KW-0786">Thiamine pyrophosphate</keyword>
<feature type="binding site" evidence="14">
    <location>
        <position position="491"/>
    </location>
    <ligand>
        <name>substrate</name>
    </ligand>
</feature>
<feature type="binding site" evidence="15">
    <location>
        <position position="75"/>
    </location>
    <ligand>
        <name>thiamine diphosphate</name>
        <dbReference type="ChEBI" id="CHEBI:58937"/>
    </ligand>
</feature>
<dbReference type="InterPro" id="IPR033247">
    <property type="entry name" value="Transketolase_fam"/>
</dbReference>
<dbReference type="InterPro" id="IPR005474">
    <property type="entry name" value="Transketolase_N"/>
</dbReference>
<feature type="binding site" evidence="15">
    <location>
        <position position="165"/>
    </location>
    <ligand>
        <name>thiamine diphosphate</name>
        <dbReference type="ChEBI" id="CHEBI:58937"/>
    </ligand>
</feature>
<dbReference type="Pfam" id="PF22613">
    <property type="entry name" value="Transketolase_C_1"/>
    <property type="match status" value="1"/>
</dbReference>
<dbReference type="InterPro" id="IPR020826">
    <property type="entry name" value="Transketolase_BS"/>
</dbReference>
<dbReference type="EMBL" id="JABBFZ010000002">
    <property type="protein sequence ID" value="NML30460.1"/>
    <property type="molecule type" value="Genomic_DNA"/>
</dbReference>
<feature type="binding site" evidence="16">
    <location>
        <position position="196"/>
    </location>
    <ligand>
        <name>Mg(2+)</name>
        <dbReference type="ChEBI" id="CHEBI:18420"/>
    </ligand>
</feature>
<evidence type="ECO:0000256" key="15">
    <source>
        <dbReference type="PIRSR" id="PIRSR605478-3"/>
    </source>
</evidence>
<reference evidence="20 21" key="1">
    <citation type="submission" date="2020-04" db="EMBL/GenBank/DDBJ databases">
        <title>Paraburkholderia sp. G-4-1-8 isolated from soil.</title>
        <authorList>
            <person name="Dahal R.H."/>
        </authorList>
    </citation>
    <scope>NUCLEOTIDE SEQUENCE [LARGE SCALE GENOMIC DNA]</scope>
    <source>
        <strain evidence="20 21">G-4-1-8</strain>
    </source>
</reference>
<evidence type="ECO:0000256" key="8">
    <source>
        <dbReference type="ARBA" id="ARBA00022837"/>
    </source>
</evidence>
<dbReference type="CDD" id="cd02012">
    <property type="entry name" value="TPP_TK"/>
    <property type="match status" value="1"/>
</dbReference>
<organism evidence="20 21">
    <name type="scientific">Paraburkholderia antibiotica</name>
    <dbReference type="NCBI Taxonomy" id="2728839"/>
    <lineage>
        <taxon>Bacteria</taxon>
        <taxon>Pseudomonadati</taxon>
        <taxon>Pseudomonadota</taxon>
        <taxon>Betaproteobacteria</taxon>
        <taxon>Burkholderiales</taxon>
        <taxon>Burkholderiaceae</taxon>
        <taxon>Paraburkholderia</taxon>
    </lineage>
</organism>
<evidence type="ECO:0000256" key="5">
    <source>
        <dbReference type="ARBA" id="ARBA00013152"/>
    </source>
</evidence>
<comment type="cofactor">
    <cofactor evidence="16">
        <name>Mg(2+)</name>
        <dbReference type="ChEBI" id="CHEBI:18420"/>
    </cofactor>
    <text evidence="16">Binds 1 Mg(2+) ion per subunit. Can also utilize other divalent metal cations, such as Ca(2+), Mn(2+) and Co(2+).</text>
</comment>
<dbReference type="NCBIfam" id="TIGR00232">
    <property type="entry name" value="tktlase_bact"/>
    <property type="match status" value="1"/>
</dbReference>
<comment type="catalytic activity">
    <reaction evidence="11 18">
        <text>D-sedoheptulose 7-phosphate + D-glyceraldehyde 3-phosphate = aldehydo-D-ribose 5-phosphate + D-xylulose 5-phosphate</text>
        <dbReference type="Rhea" id="RHEA:10508"/>
        <dbReference type="ChEBI" id="CHEBI:57483"/>
        <dbReference type="ChEBI" id="CHEBI:57737"/>
        <dbReference type="ChEBI" id="CHEBI:58273"/>
        <dbReference type="ChEBI" id="CHEBI:59776"/>
        <dbReference type="EC" id="2.2.1.1"/>
    </reaction>
</comment>
<evidence type="ECO:0000256" key="6">
    <source>
        <dbReference type="ARBA" id="ARBA00022679"/>
    </source>
</evidence>
<feature type="site" description="Important for catalytic activity" evidence="17">
    <location>
        <position position="269"/>
    </location>
</feature>
<feature type="binding site" evidence="15">
    <location>
        <position position="194"/>
    </location>
    <ligand>
        <name>thiamine diphosphate</name>
        <dbReference type="ChEBI" id="CHEBI:58937"/>
    </ligand>
</feature>
<evidence type="ECO:0000256" key="17">
    <source>
        <dbReference type="PIRSR" id="PIRSR605478-5"/>
    </source>
</evidence>
<evidence type="ECO:0000256" key="7">
    <source>
        <dbReference type="ARBA" id="ARBA00022723"/>
    </source>
</evidence>
<feature type="binding site" evidence="16">
    <location>
        <position position="164"/>
    </location>
    <ligand>
        <name>Mg(2+)</name>
        <dbReference type="ChEBI" id="CHEBI:18420"/>
    </ligand>
</feature>
<dbReference type="SUPFAM" id="SSF52518">
    <property type="entry name" value="Thiamin diphosphate-binding fold (THDP-binding)"/>
    <property type="match status" value="2"/>
</dbReference>
<sequence>MSAVAQSSVAPATRQMADALRMLAIDAVEAAKSGHPGMPLGMAEIAVALWDRHLKHNPRNPAWPDRDRFILSNGHGSMLLYGLLHLTGYDLPIDELKRFRQLHSKTPGHPEVGVTPGVETTTGPLGQGLANGVGMALAEALLAREFNRPGHRIVDHRTYVFVGDGCLMEGISHEAASLAGTLKLDKLVVLYDDNGISIDGHVAQWFADDTPSRFAAYGWHVVREVDGHDVDAVDRALHAARAAGRPTLICCRTVIGQGAPSKAGTHDVHGAPLGAEEIARTRLALNWPHPPFEIPQEVRENFDASARGGAAEADWHERFDAYRKRYPVEAAEFERRVQGKLPALWHDTVRALLRDTDCAAETLATRKASQKAIGALARSLPELLGGSADLTGSNLTDWPNAVDVGAAQGDEGDGGGLRGGNYVHYGVREFGMSAMMNGIALHRGHLPFGGTFLTFSDYSRNALRMAALMKTRSIFVFTHDSIGLGEDGPTHQAVEHAASLRLIPGLDVWRPCDTVETAQAWVSAVERDGPSCLLLSRQNLPFVTRSAEQIGAIARGGYVLRDWPETTPAEPAARVVLIATGSEVALALDAIEPLAAAGIAARVVSMPSTTTFDRQPREWRDAVLPPGVPRVAIEAGVSAFWRQYVGLDGDVVGIDTFGESAPAGALFKHFNLSTQALVDAAHRVVAAHTVRRAGGA</sequence>
<comment type="function">
    <text evidence="18">Catalyzes the transfer of a two-carbon ketol group from a ketose donor to an aldose acceptor, via a covalent intermediate with the cofactor thiamine pyrophosphate.</text>
</comment>
<name>A0A7X9ZXB4_9BURK</name>
<keyword evidence="9 16" id="KW-0460">Magnesium</keyword>
<evidence type="ECO:0000256" key="3">
    <source>
        <dbReference type="ARBA" id="ARBA00007131"/>
    </source>
</evidence>
<keyword evidence="21" id="KW-1185">Reference proteome</keyword>
<dbReference type="GO" id="GO:0005829">
    <property type="term" value="C:cytosol"/>
    <property type="evidence" value="ECO:0007669"/>
    <property type="project" value="TreeGrafter"/>
</dbReference>
<dbReference type="FunFam" id="3.40.50.970:FF:000004">
    <property type="entry name" value="Transketolase"/>
    <property type="match status" value="1"/>
</dbReference>
<keyword evidence="7 16" id="KW-0479">Metal-binding</keyword>
<feature type="binding site" evidence="14">
    <location>
        <position position="366"/>
    </location>
    <ligand>
        <name>substrate</name>
    </ligand>
</feature>
<dbReference type="PROSITE" id="PS00802">
    <property type="entry name" value="TRANSKETOLASE_2"/>
    <property type="match status" value="1"/>
</dbReference>
<dbReference type="Gene3D" id="3.40.50.920">
    <property type="match status" value="1"/>
</dbReference>
<dbReference type="SMART" id="SM00861">
    <property type="entry name" value="Transket_pyr"/>
    <property type="match status" value="1"/>
</dbReference>
<evidence type="ECO:0000256" key="16">
    <source>
        <dbReference type="PIRSR" id="PIRSR605478-4"/>
    </source>
</evidence>
<accession>A0A7X9ZXB4</accession>
<protein>
    <recommendedName>
        <fullName evidence="5 12">Transketolase</fullName>
        <ecNumber evidence="5 12">2.2.1.1</ecNumber>
    </recommendedName>
</protein>
<dbReference type="AlphaFoldDB" id="A0A7X9ZXB4"/>
<dbReference type="SUPFAM" id="SSF52922">
    <property type="entry name" value="TK C-terminal domain-like"/>
    <property type="match status" value="1"/>
</dbReference>
<dbReference type="InterPro" id="IPR005478">
    <property type="entry name" value="Transketolase_bac-like"/>
</dbReference>
<gene>
    <name evidence="20" type="primary">tkt</name>
    <name evidence="20" type="ORF">HHL14_06405</name>
</gene>
<feature type="binding site" evidence="14">
    <location>
        <position position="393"/>
    </location>
    <ligand>
        <name>substrate</name>
    </ligand>
</feature>
<evidence type="ECO:0000256" key="11">
    <source>
        <dbReference type="ARBA" id="ARBA00049473"/>
    </source>
</evidence>
<dbReference type="Pfam" id="PF02779">
    <property type="entry name" value="Transket_pyr"/>
    <property type="match status" value="1"/>
</dbReference>
<feature type="binding site" evidence="14">
    <location>
        <position position="479"/>
    </location>
    <ligand>
        <name>substrate</name>
    </ligand>
</feature>
<feature type="binding site" evidence="14">
    <location>
        <position position="269"/>
    </location>
    <ligand>
        <name>substrate</name>
    </ligand>
</feature>
<feature type="active site" description="Proton donor" evidence="13">
    <location>
        <position position="429"/>
    </location>
</feature>
<comment type="cofactor">
    <cofactor evidence="15">
        <name>thiamine diphosphate</name>
        <dbReference type="ChEBI" id="CHEBI:58937"/>
    </cofactor>
    <text evidence="15">Binds 1 thiamine pyrophosphate per subunit. During the reaction, the substrate forms a covalent intermediate with the cofactor.</text>
</comment>
<keyword evidence="8 18" id="KW-0106">Calcium</keyword>
<feature type="binding site" evidence="16">
    <location>
        <position position="194"/>
    </location>
    <ligand>
        <name>Mg(2+)</name>
        <dbReference type="ChEBI" id="CHEBI:18420"/>
    </ligand>
</feature>
<evidence type="ECO:0000313" key="20">
    <source>
        <dbReference type="EMBL" id="NML30460.1"/>
    </source>
</evidence>
<comment type="cofactor">
    <cofactor evidence="1">
        <name>Ca(2+)</name>
        <dbReference type="ChEBI" id="CHEBI:29108"/>
    </cofactor>
</comment>
<comment type="cofactor">
    <cofactor evidence="18">
        <name>Mg(2+)</name>
        <dbReference type="ChEBI" id="CHEBI:18420"/>
    </cofactor>
    <cofactor evidence="18">
        <name>Ca(2+)</name>
        <dbReference type="ChEBI" id="CHEBI:29108"/>
    </cofactor>
    <cofactor evidence="18">
        <name>Mn(2+)</name>
        <dbReference type="ChEBI" id="CHEBI:29035"/>
    </cofactor>
    <cofactor evidence="18">
        <name>Co(2+)</name>
        <dbReference type="ChEBI" id="CHEBI:48828"/>
    </cofactor>
    <text evidence="18">Binds 1 Mg(2+) ion per subunit. Can also utilize other divalent metal cations, such as Ca(2+), Mn(2+) and Co(2+).</text>
</comment>
<keyword evidence="6 18" id="KW-0808">Transferase</keyword>